<dbReference type="SUPFAM" id="SSF69593">
    <property type="entry name" value="Glycerol-3-phosphate (1)-acyltransferase"/>
    <property type="match status" value="1"/>
</dbReference>
<dbReference type="EMBL" id="ADBL01000731">
    <property type="status" value="NOT_ANNOTATED_CDS"/>
    <property type="molecule type" value="Genomic_DNA"/>
</dbReference>
<dbReference type="EMBL" id="GL876967">
    <property type="protein sequence ID" value="KLU83970.1"/>
    <property type="molecule type" value="Genomic_DNA"/>
</dbReference>
<dbReference type="EC" id="2.3.1.51" evidence="4"/>
<dbReference type="GO" id="GO:0006654">
    <property type="term" value="P:phosphatidic acid biosynthetic process"/>
    <property type="evidence" value="ECO:0007669"/>
    <property type="project" value="TreeGrafter"/>
</dbReference>
<dbReference type="GO" id="GO:0005783">
    <property type="term" value="C:endoplasmic reticulum"/>
    <property type="evidence" value="ECO:0007669"/>
    <property type="project" value="TreeGrafter"/>
</dbReference>
<reference evidence="8" key="4">
    <citation type="journal article" date="2015" name="G3 (Bethesda)">
        <title>Genome sequences of three phytopathogenic species of the Magnaporthaceae family of fungi.</title>
        <authorList>
            <person name="Okagaki L.H."/>
            <person name="Nunes C.C."/>
            <person name="Sailsbery J."/>
            <person name="Clay B."/>
            <person name="Brown D."/>
            <person name="John T."/>
            <person name="Oh Y."/>
            <person name="Young N."/>
            <person name="Fitzgerald M."/>
            <person name="Haas B.J."/>
            <person name="Zeng Q."/>
            <person name="Young S."/>
            <person name="Adiconis X."/>
            <person name="Fan L."/>
            <person name="Levin J.Z."/>
            <person name="Mitchell T.K."/>
            <person name="Okubara P.A."/>
            <person name="Farman M.L."/>
            <person name="Kohn L.M."/>
            <person name="Birren B."/>
            <person name="Ma L.-J."/>
            <person name="Dean R.A."/>
        </authorList>
    </citation>
    <scope>NUCLEOTIDE SEQUENCE</scope>
    <source>
        <strain evidence="8">ATCC 64411 / 73-15</strain>
    </source>
</reference>
<evidence type="ECO:0000256" key="4">
    <source>
        <dbReference type="RuleBase" id="RU361267"/>
    </source>
</evidence>
<protein>
    <recommendedName>
        <fullName evidence="4">1-acyl-sn-glycerol-3-phosphate acyltransferase</fullName>
        <ecNumber evidence="4">2.3.1.51</ecNumber>
    </recommendedName>
</protein>
<dbReference type="CDD" id="cd07989">
    <property type="entry name" value="LPLAT_AGPAT-like"/>
    <property type="match status" value="1"/>
</dbReference>
<evidence type="ECO:0000313" key="7">
    <source>
        <dbReference type="EMBL" id="KLU83970.1"/>
    </source>
</evidence>
<gene>
    <name evidence="7" type="ORF">MAPG_03019</name>
</gene>
<keyword evidence="5" id="KW-1133">Transmembrane helix</keyword>
<evidence type="ECO:0000313" key="8">
    <source>
        <dbReference type="EnsemblFungi" id="MAPG_03019T0"/>
    </source>
</evidence>
<evidence type="ECO:0000313" key="9">
    <source>
        <dbReference type="Proteomes" id="UP000011715"/>
    </source>
</evidence>
<evidence type="ECO:0000256" key="5">
    <source>
        <dbReference type="SAM" id="Phobius"/>
    </source>
</evidence>
<dbReference type="SMART" id="SM00563">
    <property type="entry name" value="PlsC"/>
    <property type="match status" value="1"/>
</dbReference>
<dbReference type="PANTHER" id="PTHR10434">
    <property type="entry name" value="1-ACYL-SN-GLYCEROL-3-PHOSPHATE ACYLTRANSFERASE"/>
    <property type="match status" value="1"/>
</dbReference>
<keyword evidence="4" id="KW-0444">Lipid biosynthesis</keyword>
<keyword evidence="4" id="KW-0594">Phospholipid biosynthesis</keyword>
<sequence length="303" mass="32921">MLAYLSYFFAGYTGLVVALYVMSLVVSKAAFVARLLASYMALMVAASFGVVASIALRLVGKAQQSQWLVARVFKYLMLAATGVTFEVVDPQGHLRDGKTRPAVLIGNHQTELDVLMLGCVFPQHCSVTAKASLRRVPFLGWFMSLSGSIFIDRKNSKDAREAMKGAANEIRSRRQNVYMFPEGTRSYTREPTLLPFKKGAFHLAVEAQVPIVPCVVANYSHVLWIRGLHFSGGKIPVKVLDPIPTTGLTTADVDELCKTTYDLMLKELIILTAQARGEPITVPSNIDSTGVITASGADAKGSS</sequence>
<dbReference type="STRING" id="644358.A0A0C4DSX5"/>
<organism evidence="8 9">
    <name type="scientific">Magnaporthiopsis poae (strain ATCC 64411 / 73-15)</name>
    <name type="common">Kentucky bluegrass fungus</name>
    <name type="synonym">Magnaporthe poae</name>
    <dbReference type="NCBI Taxonomy" id="644358"/>
    <lineage>
        <taxon>Eukaryota</taxon>
        <taxon>Fungi</taxon>
        <taxon>Dikarya</taxon>
        <taxon>Ascomycota</taxon>
        <taxon>Pezizomycotina</taxon>
        <taxon>Sordariomycetes</taxon>
        <taxon>Sordariomycetidae</taxon>
        <taxon>Magnaporthales</taxon>
        <taxon>Magnaporthaceae</taxon>
        <taxon>Magnaporthiopsis</taxon>
    </lineage>
</organism>
<reference evidence="7" key="3">
    <citation type="submission" date="2011-03" db="EMBL/GenBank/DDBJ databases">
        <title>Annotation of Magnaporthe poae ATCC 64411.</title>
        <authorList>
            <person name="Ma L.-J."/>
            <person name="Dead R."/>
            <person name="Young S.K."/>
            <person name="Zeng Q."/>
            <person name="Gargeya S."/>
            <person name="Fitzgerald M."/>
            <person name="Haas B."/>
            <person name="Abouelleil A."/>
            <person name="Alvarado L."/>
            <person name="Arachchi H.M."/>
            <person name="Berlin A."/>
            <person name="Brown A."/>
            <person name="Chapman S.B."/>
            <person name="Chen Z."/>
            <person name="Dunbar C."/>
            <person name="Freedman E."/>
            <person name="Gearin G."/>
            <person name="Gellesch M."/>
            <person name="Goldberg J."/>
            <person name="Griggs A."/>
            <person name="Gujja S."/>
            <person name="Heiman D."/>
            <person name="Howarth C."/>
            <person name="Larson L."/>
            <person name="Lui A."/>
            <person name="MacDonald P.J.P."/>
            <person name="Mehta T."/>
            <person name="Montmayeur A."/>
            <person name="Murphy C."/>
            <person name="Neiman D."/>
            <person name="Pearson M."/>
            <person name="Priest M."/>
            <person name="Roberts A."/>
            <person name="Saif S."/>
            <person name="Shea T."/>
            <person name="Shenoy N."/>
            <person name="Sisk P."/>
            <person name="Stolte C."/>
            <person name="Sykes S."/>
            <person name="Yandava C."/>
            <person name="Wortman J."/>
            <person name="Nusbaum C."/>
            <person name="Birren B."/>
        </authorList>
    </citation>
    <scope>NUCLEOTIDE SEQUENCE</scope>
    <source>
        <strain evidence="7">ATCC 64411</strain>
    </source>
</reference>
<accession>A0A0C4DSX5</accession>
<keyword evidence="9" id="KW-1185">Reference proteome</keyword>
<dbReference type="NCBIfam" id="TIGR00530">
    <property type="entry name" value="AGP_acyltrn"/>
    <property type="match status" value="1"/>
</dbReference>
<reference evidence="8" key="5">
    <citation type="submission" date="2015-06" db="UniProtKB">
        <authorList>
            <consortium name="EnsemblFungi"/>
        </authorList>
    </citation>
    <scope>IDENTIFICATION</scope>
    <source>
        <strain evidence="8">ATCC 64411</strain>
    </source>
</reference>
<keyword evidence="5" id="KW-0812">Transmembrane</keyword>
<evidence type="ECO:0000256" key="3">
    <source>
        <dbReference type="ARBA" id="ARBA00023315"/>
    </source>
</evidence>
<dbReference type="GO" id="GO:0016020">
    <property type="term" value="C:membrane"/>
    <property type="evidence" value="ECO:0007669"/>
    <property type="project" value="InterPro"/>
</dbReference>
<keyword evidence="2 4" id="KW-0808">Transferase</keyword>
<evidence type="ECO:0000256" key="1">
    <source>
        <dbReference type="ARBA" id="ARBA00008655"/>
    </source>
</evidence>
<keyword evidence="4" id="KW-1208">Phospholipid metabolism</keyword>
<dbReference type="AlphaFoldDB" id="A0A0C4DSX5"/>
<dbReference type="InterPro" id="IPR004552">
    <property type="entry name" value="AGP_acyltrans"/>
</dbReference>
<dbReference type="GO" id="GO:0003841">
    <property type="term" value="F:1-acylglycerol-3-phosphate O-acyltransferase activity"/>
    <property type="evidence" value="ECO:0007669"/>
    <property type="project" value="UniProtKB-UniRule"/>
</dbReference>
<proteinExistence type="inferred from homology"/>
<dbReference type="Pfam" id="PF01553">
    <property type="entry name" value="Acyltransferase"/>
    <property type="match status" value="1"/>
</dbReference>
<keyword evidence="4" id="KW-0443">Lipid metabolism</keyword>
<dbReference type="PANTHER" id="PTHR10434:SF11">
    <property type="entry name" value="1-ACYL-SN-GLYCEROL-3-PHOSPHATE ACYLTRANSFERASE"/>
    <property type="match status" value="1"/>
</dbReference>
<evidence type="ECO:0000259" key="6">
    <source>
        <dbReference type="SMART" id="SM00563"/>
    </source>
</evidence>
<dbReference type="eggNOG" id="KOG2848">
    <property type="taxonomic scope" value="Eukaryota"/>
</dbReference>
<feature type="transmembrane region" description="Helical" evidence="5">
    <location>
        <begin position="39"/>
        <end position="60"/>
    </location>
</feature>
<comment type="similarity">
    <text evidence="1 4">Belongs to the 1-acyl-sn-glycerol-3-phosphate acyltransferase family.</text>
</comment>
<dbReference type="OrthoDB" id="202234at2759"/>
<dbReference type="Proteomes" id="UP000011715">
    <property type="component" value="Unassembled WGS sequence"/>
</dbReference>
<dbReference type="VEuPathDB" id="FungiDB:MAPG_03019"/>
<name>A0A0C4DSX5_MAGP6</name>
<reference evidence="9" key="1">
    <citation type="submission" date="2010-05" db="EMBL/GenBank/DDBJ databases">
        <title>The genome sequence of Magnaporthe poae strain ATCC 64411.</title>
        <authorList>
            <person name="Ma L.-J."/>
            <person name="Dead R."/>
            <person name="Young S."/>
            <person name="Zeng Q."/>
            <person name="Koehrsen M."/>
            <person name="Alvarado L."/>
            <person name="Berlin A."/>
            <person name="Chapman S.B."/>
            <person name="Chen Z."/>
            <person name="Freedman E."/>
            <person name="Gellesch M."/>
            <person name="Goldberg J."/>
            <person name="Griggs A."/>
            <person name="Gujja S."/>
            <person name="Heilman E.R."/>
            <person name="Heiman D."/>
            <person name="Hepburn T."/>
            <person name="Howarth C."/>
            <person name="Jen D."/>
            <person name="Larson L."/>
            <person name="Mehta T."/>
            <person name="Neiman D."/>
            <person name="Pearson M."/>
            <person name="Roberts A."/>
            <person name="Saif S."/>
            <person name="Shea T."/>
            <person name="Shenoy N."/>
            <person name="Sisk P."/>
            <person name="Stolte C."/>
            <person name="Sykes S."/>
            <person name="Walk T."/>
            <person name="White J."/>
            <person name="Yandava C."/>
            <person name="Haas B."/>
            <person name="Nusbaum C."/>
            <person name="Birren B."/>
        </authorList>
    </citation>
    <scope>NUCLEOTIDE SEQUENCE [LARGE SCALE GENOMIC DNA]</scope>
    <source>
        <strain evidence="9">ATCC 64411 / 73-15</strain>
    </source>
</reference>
<feature type="domain" description="Phospholipid/glycerol acyltransferase" evidence="6">
    <location>
        <begin position="102"/>
        <end position="219"/>
    </location>
</feature>
<keyword evidence="5" id="KW-0472">Membrane</keyword>
<feature type="transmembrane region" description="Helical" evidence="5">
    <location>
        <begin position="6"/>
        <end position="27"/>
    </location>
</feature>
<comment type="catalytic activity">
    <reaction evidence="4">
        <text>a 1-acyl-sn-glycero-3-phosphate + an acyl-CoA = a 1,2-diacyl-sn-glycero-3-phosphate + CoA</text>
        <dbReference type="Rhea" id="RHEA:19709"/>
        <dbReference type="ChEBI" id="CHEBI:57287"/>
        <dbReference type="ChEBI" id="CHEBI:57970"/>
        <dbReference type="ChEBI" id="CHEBI:58342"/>
        <dbReference type="ChEBI" id="CHEBI:58608"/>
        <dbReference type="EC" id="2.3.1.51"/>
    </reaction>
</comment>
<keyword evidence="3 4" id="KW-0012">Acyltransferase</keyword>
<comment type="domain">
    <text evidence="4">The HXXXXD motif is essential for acyltransferase activity and may constitute the binding site for the phosphate moiety of the glycerol-3-phosphate.</text>
</comment>
<dbReference type="GO" id="GO:0005811">
    <property type="term" value="C:lipid droplet"/>
    <property type="evidence" value="ECO:0007669"/>
    <property type="project" value="EnsemblFungi"/>
</dbReference>
<dbReference type="EnsemblFungi" id="MAPG_03019T0">
    <property type="protein sequence ID" value="MAPG_03019T0"/>
    <property type="gene ID" value="MAPG_03019"/>
</dbReference>
<reference evidence="7" key="2">
    <citation type="submission" date="2010-05" db="EMBL/GenBank/DDBJ databases">
        <title>The Genome Sequence of Magnaporthe poae strain ATCC 64411.</title>
        <authorList>
            <consortium name="The Broad Institute Genome Sequencing Platform"/>
            <consortium name="Broad Institute Genome Sequencing Center for Infectious Disease"/>
            <person name="Ma L.-J."/>
            <person name="Dead R."/>
            <person name="Young S."/>
            <person name="Zeng Q."/>
            <person name="Koehrsen M."/>
            <person name="Alvarado L."/>
            <person name="Berlin A."/>
            <person name="Chapman S.B."/>
            <person name="Chen Z."/>
            <person name="Freedman E."/>
            <person name="Gellesch M."/>
            <person name="Goldberg J."/>
            <person name="Griggs A."/>
            <person name="Gujja S."/>
            <person name="Heilman E.R."/>
            <person name="Heiman D."/>
            <person name="Hepburn T."/>
            <person name="Howarth C."/>
            <person name="Jen D."/>
            <person name="Larson L."/>
            <person name="Mehta T."/>
            <person name="Neiman D."/>
            <person name="Pearson M."/>
            <person name="Roberts A."/>
            <person name="Saif S."/>
            <person name="Shea T."/>
            <person name="Shenoy N."/>
            <person name="Sisk P."/>
            <person name="Stolte C."/>
            <person name="Sykes S."/>
            <person name="Walk T."/>
            <person name="White J."/>
            <person name="Yandava C."/>
            <person name="Haas B."/>
            <person name="Nusbaum C."/>
            <person name="Birren B."/>
        </authorList>
    </citation>
    <scope>NUCLEOTIDE SEQUENCE</scope>
    <source>
        <strain evidence="7">ATCC 64411</strain>
    </source>
</reference>
<dbReference type="OMA" id="SKCTIQP"/>
<evidence type="ECO:0000256" key="2">
    <source>
        <dbReference type="ARBA" id="ARBA00022679"/>
    </source>
</evidence>
<dbReference type="InterPro" id="IPR002123">
    <property type="entry name" value="Plipid/glycerol_acylTrfase"/>
</dbReference>